<dbReference type="SUPFAM" id="SSF46955">
    <property type="entry name" value="Putative DNA-binding domain"/>
    <property type="match status" value="1"/>
</dbReference>
<dbReference type="InterPro" id="IPR000551">
    <property type="entry name" value="MerR-type_HTH_dom"/>
</dbReference>
<name>A0A060LRT8_9BACI</name>
<dbReference type="Pfam" id="PF13411">
    <property type="entry name" value="MerR_1"/>
    <property type="match status" value="1"/>
</dbReference>
<keyword evidence="4" id="KW-1185">Reference proteome</keyword>
<dbReference type="PANTHER" id="PTHR30204:SF96">
    <property type="entry name" value="CHROMOSOME-ANCHORING PROTEIN RACA"/>
    <property type="match status" value="1"/>
</dbReference>
<dbReference type="Gene3D" id="6.10.250.360">
    <property type="match status" value="1"/>
</dbReference>
<organism evidence="3 4">
    <name type="scientific">Shouchella lehensis G1</name>
    <dbReference type="NCBI Taxonomy" id="1246626"/>
    <lineage>
        <taxon>Bacteria</taxon>
        <taxon>Bacillati</taxon>
        <taxon>Bacillota</taxon>
        <taxon>Bacilli</taxon>
        <taxon>Bacillales</taxon>
        <taxon>Bacillaceae</taxon>
        <taxon>Shouchella</taxon>
    </lineage>
</organism>
<evidence type="ECO:0000313" key="4">
    <source>
        <dbReference type="Proteomes" id="UP000027142"/>
    </source>
</evidence>
<sequence length="265" mass="30349">MTMERKYSIGEFAKLTGMTERTLRHYDQTGILKPAELTEYGHRVYNNRSIIQLQKILVLKFLDLSLGEILAYVKSPEQDLAQTMVEQKKMLLEKQKQIDTVIQTMTRVQETVSGADSVDQELLLVLIHALKNEEVRQRWLSEHESDSVYNRLHSHTAELELGKEMTVWASKMKQFIHAGKEPSDPDVLAHTKALLSTLKPEVEPLLDKETSEELKKGEGSLFKSNPYLFPSAFNKEEELFIEKVIHELILSNVPGNQKGDKNGFL</sequence>
<dbReference type="Proteomes" id="UP000027142">
    <property type="component" value="Chromosome"/>
</dbReference>
<dbReference type="PROSITE" id="PS50937">
    <property type="entry name" value="HTH_MERR_2"/>
    <property type="match status" value="1"/>
</dbReference>
<evidence type="ECO:0000313" key="3">
    <source>
        <dbReference type="EMBL" id="AIC92730.1"/>
    </source>
</evidence>
<protein>
    <submittedName>
        <fullName evidence="3">MerR family transcriptional regulator</fullName>
    </submittedName>
</protein>
<dbReference type="InterPro" id="IPR009061">
    <property type="entry name" value="DNA-bd_dom_put_sf"/>
</dbReference>
<dbReference type="CDD" id="cd01106">
    <property type="entry name" value="HTH_TipAL-Mta"/>
    <property type="match status" value="1"/>
</dbReference>
<keyword evidence="1" id="KW-0238">DNA-binding</keyword>
<dbReference type="EMBL" id="CP003923">
    <property type="protein sequence ID" value="AIC92730.1"/>
    <property type="molecule type" value="Genomic_DNA"/>
</dbReference>
<dbReference type="AlphaFoldDB" id="A0A060LRT8"/>
<dbReference type="GO" id="GO:0003677">
    <property type="term" value="F:DNA binding"/>
    <property type="evidence" value="ECO:0007669"/>
    <property type="project" value="UniProtKB-KW"/>
</dbReference>
<dbReference type="GO" id="GO:0003700">
    <property type="term" value="F:DNA-binding transcription factor activity"/>
    <property type="evidence" value="ECO:0007669"/>
    <property type="project" value="InterPro"/>
</dbReference>
<dbReference type="Gene3D" id="1.10.1660.10">
    <property type="match status" value="1"/>
</dbReference>
<dbReference type="OrthoDB" id="1894615at2"/>
<gene>
    <name evidence="3" type="ORF">BleG1_0115</name>
</gene>
<dbReference type="eggNOG" id="COG0789">
    <property type="taxonomic scope" value="Bacteria"/>
</dbReference>
<dbReference type="HOGENOM" id="CLU_060077_0_5_9"/>
<dbReference type="STRING" id="1246626.BleG1_0115"/>
<dbReference type="SMART" id="SM00422">
    <property type="entry name" value="HTH_MERR"/>
    <property type="match status" value="1"/>
</dbReference>
<dbReference type="InterPro" id="IPR047057">
    <property type="entry name" value="MerR_fam"/>
</dbReference>
<dbReference type="PANTHER" id="PTHR30204">
    <property type="entry name" value="REDOX-CYCLING DRUG-SENSING TRANSCRIPTIONAL ACTIVATOR SOXR"/>
    <property type="match status" value="1"/>
</dbReference>
<accession>A0A060LRT8</accession>
<reference evidence="3 4" key="1">
    <citation type="journal article" date="2014" name="Gene">
        <title>A comparative genomic analysis of the alkalitolerant soil bacterium Bacillus lehensis G1.</title>
        <authorList>
            <person name="Noor Y.M."/>
            <person name="Samsulrizal N.H."/>
            <person name="Jema'on N.A."/>
            <person name="Low K.O."/>
            <person name="Ramli A.N."/>
            <person name="Alias N.I."/>
            <person name="Damis S.I."/>
            <person name="Fuzi S.F."/>
            <person name="Isa M.N."/>
            <person name="Murad A.M."/>
            <person name="Raih M.F."/>
            <person name="Bakar F.D."/>
            <person name="Najimudin N."/>
            <person name="Mahadi N.M."/>
            <person name="Illias R.M."/>
        </authorList>
    </citation>
    <scope>NUCLEOTIDE SEQUENCE [LARGE SCALE GENOMIC DNA]</scope>
    <source>
        <strain evidence="3 4">G1</strain>
    </source>
</reference>
<proteinExistence type="predicted"/>
<evidence type="ECO:0000256" key="1">
    <source>
        <dbReference type="ARBA" id="ARBA00023125"/>
    </source>
</evidence>
<evidence type="ECO:0000259" key="2">
    <source>
        <dbReference type="PROSITE" id="PS50937"/>
    </source>
</evidence>
<feature type="domain" description="HTH merR-type" evidence="2">
    <location>
        <begin position="6"/>
        <end position="75"/>
    </location>
</feature>
<dbReference type="PATRIC" id="fig|1246626.3.peg.107"/>
<dbReference type="KEGG" id="ble:BleG1_0115"/>